<sequence>MSEYRYFVCTFIFWDTIYNISVGFFALPVPLFPAFGFITTGFNEDFVNFFGLRVGKVLWAVIFWCGADLLQLQFFCLLYRFCALHPNEDLRKKFMSWPSMIAFHILGYGLCFSVSIPVTYTVVEVADYPAYMARYNASTFDLIKPGDVYGFLDEESSVWSYFCPVVLALFVMNTVLSLLLSAYIIRMLSQNSKNFSKKTYRLQLQLSFVLVIQIILPLIFVVGPLSVLFIYMVYLKIPLTRTAAYIGVSLLTVYPSLNTLITIVCVTPYRNFTVKWMMVIVNLIKRPCFGKPRTAPSLRSGSLVQSTIIFPD</sequence>
<dbReference type="InterPro" id="IPR019422">
    <property type="entry name" value="7TM_GPCR_serpentine_rcpt_Srh"/>
</dbReference>
<name>A0A7E4W3Y1_PANRE</name>
<keyword evidence="1" id="KW-1133">Transmembrane helix</keyword>
<dbReference type="WBParaSite" id="Pan_g624.t1">
    <property type="protein sequence ID" value="Pan_g624.t1"/>
    <property type="gene ID" value="Pan_g624"/>
</dbReference>
<feature type="transmembrane region" description="Helical" evidence="1">
    <location>
        <begin position="12"/>
        <end position="38"/>
    </location>
</feature>
<dbReference type="PANTHER" id="PTHR45830">
    <property type="entry name" value="SERPENTINE RECEPTOR, CLASS I"/>
    <property type="match status" value="1"/>
</dbReference>
<dbReference type="PANTHER" id="PTHR45830:SF15">
    <property type="entry name" value="SERPENTINE RECEPTOR, CLASS I"/>
    <property type="match status" value="1"/>
</dbReference>
<accession>A0A7E4W3Y1</accession>
<protein>
    <submittedName>
        <fullName evidence="3">7TM GPCR serpentine receptor class x (Srx) domain-containing protein</fullName>
    </submittedName>
</protein>
<keyword evidence="2" id="KW-1185">Reference proteome</keyword>
<keyword evidence="1" id="KW-0812">Transmembrane</keyword>
<evidence type="ECO:0000313" key="2">
    <source>
        <dbReference type="Proteomes" id="UP000492821"/>
    </source>
</evidence>
<organism evidence="2 3">
    <name type="scientific">Panagrellus redivivus</name>
    <name type="common">Microworm</name>
    <dbReference type="NCBI Taxonomy" id="6233"/>
    <lineage>
        <taxon>Eukaryota</taxon>
        <taxon>Metazoa</taxon>
        <taxon>Ecdysozoa</taxon>
        <taxon>Nematoda</taxon>
        <taxon>Chromadorea</taxon>
        <taxon>Rhabditida</taxon>
        <taxon>Tylenchina</taxon>
        <taxon>Panagrolaimomorpha</taxon>
        <taxon>Panagrolaimoidea</taxon>
        <taxon>Panagrolaimidae</taxon>
        <taxon>Panagrellus</taxon>
    </lineage>
</organism>
<feature type="transmembrane region" description="Helical" evidence="1">
    <location>
        <begin position="243"/>
        <end position="269"/>
    </location>
</feature>
<evidence type="ECO:0000313" key="3">
    <source>
        <dbReference type="WBParaSite" id="Pan_g624.t1"/>
    </source>
</evidence>
<feature type="transmembrane region" description="Helical" evidence="1">
    <location>
        <begin position="100"/>
        <end position="123"/>
    </location>
</feature>
<dbReference type="AlphaFoldDB" id="A0A7E4W3Y1"/>
<dbReference type="Proteomes" id="UP000492821">
    <property type="component" value="Unassembled WGS sequence"/>
</dbReference>
<reference evidence="3" key="2">
    <citation type="submission" date="2020-10" db="UniProtKB">
        <authorList>
            <consortium name="WormBaseParasite"/>
        </authorList>
    </citation>
    <scope>IDENTIFICATION</scope>
</reference>
<keyword evidence="1" id="KW-0472">Membrane</keyword>
<feature type="transmembrane region" description="Helical" evidence="1">
    <location>
        <begin position="206"/>
        <end position="231"/>
    </location>
</feature>
<feature type="transmembrane region" description="Helical" evidence="1">
    <location>
        <begin position="58"/>
        <end position="79"/>
    </location>
</feature>
<evidence type="ECO:0000256" key="1">
    <source>
        <dbReference type="SAM" id="Phobius"/>
    </source>
</evidence>
<dbReference type="Pfam" id="PF10318">
    <property type="entry name" value="7TM_GPCR_Srh"/>
    <property type="match status" value="1"/>
</dbReference>
<proteinExistence type="predicted"/>
<reference evidence="2" key="1">
    <citation type="journal article" date="2013" name="Genetics">
        <title>The draft genome and transcriptome of Panagrellus redivivus are shaped by the harsh demands of a free-living lifestyle.</title>
        <authorList>
            <person name="Srinivasan J."/>
            <person name="Dillman A.R."/>
            <person name="Macchietto M.G."/>
            <person name="Heikkinen L."/>
            <person name="Lakso M."/>
            <person name="Fracchia K.M."/>
            <person name="Antoshechkin I."/>
            <person name="Mortazavi A."/>
            <person name="Wong G."/>
            <person name="Sternberg P.W."/>
        </authorList>
    </citation>
    <scope>NUCLEOTIDE SEQUENCE [LARGE SCALE GENOMIC DNA]</scope>
    <source>
        <strain evidence="2">MT8872</strain>
    </source>
</reference>
<feature type="transmembrane region" description="Helical" evidence="1">
    <location>
        <begin position="158"/>
        <end position="185"/>
    </location>
</feature>